<dbReference type="HOGENOM" id="CLU_3311281_0_0_6"/>
<evidence type="ECO:0000313" key="2">
    <source>
        <dbReference type="Proteomes" id="UP000019586"/>
    </source>
</evidence>
<dbReference type="KEGG" id="kps:KPNJ2_04545"/>
<protein>
    <submittedName>
        <fullName evidence="1">Uncharacterized protein</fullName>
    </submittedName>
</protein>
<accession>W8VI10</accession>
<reference evidence="1 2" key="1">
    <citation type="journal article" date="2014" name="Proc. Natl. Acad. Sci. U.S.A.">
        <title>Molecular dissection of the evolution of carbapenem-resistant multilocus sequence type 258 Klebsiella pneumoniae.</title>
        <authorList>
            <person name="Deleo F.R."/>
            <person name="Chen L."/>
            <person name="Porcella S.F."/>
            <person name="Martens C.A."/>
            <person name="Kobayashi S.D."/>
            <person name="Porter A.R."/>
            <person name="Chavda K.D."/>
            <person name="Jacobs M.R."/>
            <person name="Mathema B."/>
            <person name="Olsen R.J."/>
            <person name="Bonomo R.A."/>
            <person name="Musser J.M."/>
            <person name="Kreiswirth B.N."/>
        </authorList>
    </citation>
    <scope>NUCLEOTIDE SEQUENCE [LARGE SCALE GENOMIC DNA]</scope>
    <source>
        <strain evidence="1">30684/NJST258_2</strain>
    </source>
</reference>
<name>W8VI10_KLEPN</name>
<organism evidence="1 2">
    <name type="scientific">Klebsiella pneumoniae 30684/NJST258_2</name>
    <dbReference type="NCBI Taxonomy" id="1420013"/>
    <lineage>
        <taxon>Bacteria</taxon>
        <taxon>Pseudomonadati</taxon>
        <taxon>Pseudomonadota</taxon>
        <taxon>Gammaproteobacteria</taxon>
        <taxon>Enterobacterales</taxon>
        <taxon>Enterobacteriaceae</taxon>
        <taxon>Klebsiella/Raoultella group</taxon>
        <taxon>Klebsiella</taxon>
        <taxon>Klebsiella pneumoniae complex</taxon>
    </lineage>
</organism>
<dbReference type="AlphaFoldDB" id="W8VI10"/>
<dbReference type="Proteomes" id="UP000019586">
    <property type="component" value="Chromosome"/>
</dbReference>
<proteinExistence type="predicted"/>
<dbReference type="EMBL" id="CP006918">
    <property type="protein sequence ID" value="AHM81321.1"/>
    <property type="molecule type" value="Genomic_DNA"/>
</dbReference>
<sequence>MFHNTNHLILNINHQSRCFRPDDDRQAIQYTSKKKSSVQGLIKPYL</sequence>
<evidence type="ECO:0000313" key="1">
    <source>
        <dbReference type="EMBL" id="AHM81321.1"/>
    </source>
</evidence>
<gene>
    <name evidence="1" type="ORF">KPNJ2_04545</name>
</gene>